<dbReference type="InterPro" id="IPR043502">
    <property type="entry name" value="DNA/RNA_pol_sf"/>
</dbReference>
<keyword evidence="3" id="KW-1185">Reference proteome</keyword>
<reference evidence="2 3" key="1">
    <citation type="journal article" date="2019" name="Sci. Rep.">
        <title>Orb-weaving spider Araneus ventricosus genome elucidates the spidroin gene catalogue.</title>
        <authorList>
            <person name="Kono N."/>
            <person name="Nakamura H."/>
            <person name="Ohtoshi R."/>
            <person name="Moran D.A.P."/>
            <person name="Shinohara A."/>
            <person name="Yoshida Y."/>
            <person name="Fujiwara M."/>
            <person name="Mori M."/>
            <person name="Tomita M."/>
            <person name="Arakawa K."/>
        </authorList>
    </citation>
    <scope>NUCLEOTIDE SEQUENCE [LARGE SCALE GENOMIC DNA]</scope>
</reference>
<dbReference type="SUPFAM" id="SSF56672">
    <property type="entry name" value="DNA/RNA polymerases"/>
    <property type="match status" value="1"/>
</dbReference>
<protein>
    <recommendedName>
        <fullName evidence="1">Reverse transcriptase domain-containing protein</fullName>
    </recommendedName>
</protein>
<dbReference type="OrthoDB" id="6437148at2759"/>
<feature type="domain" description="Reverse transcriptase" evidence="1">
    <location>
        <begin position="1"/>
        <end position="246"/>
    </location>
</feature>
<dbReference type="CDD" id="cd01650">
    <property type="entry name" value="RT_nLTR_like"/>
    <property type="match status" value="1"/>
</dbReference>
<sequence length="314" mass="36074">MKKNNSITSYRPISLLPILGKLLEKLILQRLNFTINKQNVLHPHQFGFREGKSTNHAPRKLIDVIEDAKEREHYVIVISLDIQGALGNLKYDIVRKELRKLYTKSNISETLEDILSNCKVAIQTSDGPAVWKQTEGCPQGSCTPPLSWNIVADEILKTDWPKEIHLQAFADDFAFVISGRTRRELEQHTTFVLETFKNWTNKNQFDISIEKSQYLLIGKLSRGPVVIWNSQPIKRTTSLKYLGVTLDEKLNWISHIQEQGTKAVSQYQQLCHIAEPKWGLKQKDKNTKGYSTKQLQRECSFMELVLGPSLFLPD</sequence>
<dbReference type="AlphaFoldDB" id="A0A4Y2MQA4"/>
<dbReference type="Proteomes" id="UP000499080">
    <property type="component" value="Unassembled WGS sequence"/>
</dbReference>
<dbReference type="Pfam" id="PF00078">
    <property type="entry name" value="RVT_1"/>
    <property type="match status" value="1"/>
</dbReference>
<name>A0A4Y2MQA4_ARAVE</name>
<dbReference type="GO" id="GO:0071897">
    <property type="term" value="P:DNA biosynthetic process"/>
    <property type="evidence" value="ECO:0007669"/>
    <property type="project" value="UniProtKB-ARBA"/>
</dbReference>
<dbReference type="EMBL" id="BGPR01205362">
    <property type="protein sequence ID" value="GBN28742.1"/>
    <property type="molecule type" value="Genomic_DNA"/>
</dbReference>
<dbReference type="PANTHER" id="PTHR19446">
    <property type="entry name" value="REVERSE TRANSCRIPTASES"/>
    <property type="match status" value="1"/>
</dbReference>
<accession>A0A4Y2MQA4</accession>
<proteinExistence type="predicted"/>
<evidence type="ECO:0000313" key="3">
    <source>
        <dbReference type="Proteomes" id="UP000499080"/>
    </source>
</evidence>
<gene>
    <name evidence="2" type="primary">R1A1-elementORF2_676</name>
    <name evidence="2" type="ORF">AVEN_240287_1</name>
</gene>
<comment type="caution">
    <text evidence="2">The sequence shown here is derived from an EMBL/GenBank/DDBJ whole genome shotgun (WGS) entry which is preliminary data.</text>
</comment>
<evidence type="ECO:0000259" key="1">
    <source>
        <dbReference type="PROSITE" id="PS50878"/>
    </source>
</evidence>
<evidence type="ECO:0000313" key="2">
    <source>
        <dbReference type="EMBL" id="GBN28742.1"/>
    </source>
</evidence>
<dbReference type="PROSITE" id="PS50878">
    <property type="entry name" value="RT_POL"/>
    <property type="match status" value="1"/>
</dbReference>
<dbReference type="InterPro" id="IPR000477">
    <property type="entry name" value="RT_dom"/>
</dbReference>
<organism evidence="2 3">
    <name type="scientific">Araneus ventricosus</name>
    <name type="common">Orbweaver spider</name>
    <name type="synonym">Epeira ventricosa</name>
    <dbReference type="NCBI Taxonomy" id="182803"/>
    <lineage>
        <taxon>Eukaryota</taxon>
        <taxon>Metazoa</taxon>
        <taxon>Ecdysozoa</taxon>
        <taxon>Arthropoda</taxon>
        <taxon>Chelicerata</taxon>
        <taxon>Arachnida</taxon>
        <taxon>Araneae</taxon>
        <taxon>Araneomorphae</taxon>
        <taxon>Entelegynae</taxon>
        <taxon>Araneoidea</taxon>
        <taxon>Araneidae</taxon>
        <taxon>Araneus</taxon>
    </lineage>
</organism>